<evidence type="ECO:0000256" key="3">
    <source>
        <dbReference type="ARBA" id="ARBA00022448"/>
    </source>
</evidence>
<feature type="transmembrane region" description="Helical" evidence="8">
    <location>
        <begin position="287"/>
        <end position="311"/>
    </location>
</feature>
<evidence type="ECO:0000256" key="1">
    <source>
        <dbReference type="ARBA" id="ARBA00004651"/>
    </source>
</evidence>
<dbReference type="Pfam" id="PF01235">
    <property type="entry name" value="Na_Ala_symp"/>
    <property type="match status" value="1"/>
</dbReference>
<evidence type="ECO:0000256" key="4">
    <source>
        <dbReference type="ARBA" id="ARBA00022475"/>
    </source>
</evidence>
<evidence type="ECO:0000256" key="2">
    <source>
        <dbReference type="ARBA" id="ARBA00009261"/>
    </source>
</evidence>
<dbReference type="PANTHER" id="PTHR30330:SF3">
    <property type="entry name" value="TRANSCRIPTIONAL REGULATOR, LRP FAMILY"/>
    <property type="match status" value="1"/>
</dbReference>
<organism evidence="9 10">
    <name type="scientific">Microbulbifer yueqingensis</name>
    <dbReference type="NCBI Taxonomy" id="658219"/>
    <lineage>
        <taxon>Bacteria</taxon>
        <taxon>Pseudomonadati</taxon>
        <taxon>Pseudomonadota</taxon>
        <taxon>Gammaproteobacteria</taxon>
        <taxon>Cellvibrionales</taxon>
        <taxon>Microbulbiferaceae</taxon>
        <taxon>Microbulbifer</taxon>
    </lineage>
</organism>
<comment type="similarity">
    <text evidence="2 8">Belongs to the alanine or glycine:cation symporter (AGCS) (TC 2.A.25) family.</text>
</comment>
<keyword evidence="10" id="KW-1185">Reference proteome</keyword>
<dbReference type="Proteomes" id="UP000199305">
    <property type="component" value="Unassembled WGS sequence"/>
</dbReference>
<keyword evidence="8" id="KW-0769">Symport</keyword>
<dbReference type="GO" id="GO:0005886">
    <property type="term" value="C:plasma membrane"/>
    <property type="evidence" value="ECO:0007669"/>
    <property type="project" value="UniProtKB-SubCell"/>
</dbReference>
<feature type="transmembrane region" description="Helical" evidence="8">
    <location>
        <begin position="345"/>
        <end position="372"/>
    </location>
</feature>
<evidence type="ECO:0000256" key="6">
    <source>
        <dbReference type="ARBA" id="ARBA00022989"/>
    </source>
</evidence>
<keyword evidence="5 8" id="KW-0812">Transmembrane</keyword>
<keyword evidence="4" id="KW-1003">Cell membrane</keyword>
<keyword evidence="6 8" id="KW-1133">Transmembrane helix</keyword>
<feature type="transmembrane region" description="Helical" evidence="8">
    <location>
        <begin position="229"/>
        <end position="248"/>
    </location>
</feature>
<dbReference type="NCBIfam" id="TIGR00835">
    <property type="entry name" value="agcS"/>
    <property type="match status" value="1"/>
</dbReference>
<feature type="transmembrane region" description="Helical" evidence="8">
    <location>
        <begin position="184"/>
        <end position="203"/>
    </location>
</feature>
<feature type="transmembrane region" description="Helical" evidence="8">
    <location>
        <begin position="457"/>
        <end position="477"/>
    </location>
</feature>
<name>A0A1G8Y7V3_9GAMM</name>
<protein>
    <submittedName>
        <fullName evidence="9">Alanine or glycine:cation symporter, AGCS family</fullName>
    </submittedName>
</protein>
<evidence type="ECO:0000256" key="7">
    <source>
        <dbReference type="ARBA" id="ARBA00023136"/>
    </source>
</evidence>
<keyword evidence="8" id="KW-0997">Cell inner membrane</keyword>
<feature type="transmembrane region" description="Helical" evidence="8">
    <location>
        <begin position="110"/>
        <end position="130"/>
    </location>
</feature>
<feature type="transmembrane region" description="Helical" evidence="8">
    <location>
        <begin position="392"/>
        <end position="419"/>
    </location>
</feature>
<dbReference type="PROSITE" id="PS00873">
    <property type="entry name" value="NA_ALANINE_SYMP"/>
    <property type="match status" value="1"/>
</dbReference>
<dbReference type="AlphaFoldDB" id="A0A1G8Y7V3"/>
<sequence>MALGEYAPLLTADRFDKQASRFIDSPVHQPLIESSMEFLQSLDAALAAFASFVWGTPLLVLLVGGGLYLLVVSRGRPYRHLGHSIDLLRGKYDNPDDPGQVPHRQALSTALSGTLGLGNIAGVAIAISTGGPGAVFWMWVTALVGVATKFYTATLAVMYRGRDAAGELQGGPMYVIREGLGKRWMPLALLFAVAGLCGMLPVFQSNQTVQLLRESFAVPLGVVGEDGSLWFDFAIGVVLAIAAAVVIAGRIQRIGKFAVMVVPGMVLFYLALTFIVIGYFWQEVPAALWLIVTDAFSGRAVAGGALGAVIATGISRGAFSNEAGIGTESLAHGAAKTTEPIREGVVAMVGPIVDTLVVCTCTALVILLTGVWQHGEGIEGVSLTAEAFSQVFGHWGPVLLLLMVLPLAFSTIVTFWYYGVKCFVFLFGPRLQWLYTAIYISLIAIGAVASLNAVNSIIIGMYAVMAVPTMTSTLLLAKYVNRAAHDYFVRMESGEKAGLKDPV</sequence>
<comment type="subcellular location">
    <subcellularLocation>
        <location evidence="8">Cell inner membrane</location>
        <topology evidence="8">Multi-pass membrane protein</topology>
    </subcellularLocation>
    <subcellularLocation>
        <location evidence="1">Cell membrane</location>
        <topology evidence="1">Multi-pass membrane protein</topology>
    </subcellularLocation>
</comment>
<accession>A0A1G8Y7V3</accession>
<proteinExistence type="inferred from homology"/>
<dbReference type="GO" id="GO:0005283">
    <property type="term" value="F:amino acid:sodium symporter activity"/>
    <property type="evidence" value="ECO:0007669"/>
    <property type="project" value="InterPro"/>
</dbReference>
<dbReference type="EMBL" id="FNFH01000002">
    <property type="protein sequence ID" value="SDJ98791.1"/>
    <property type="molecule type" value="Genomic_DNA"/>
</dbReference>
<keyword evidence="3 8" id="KW-0813">Transport</keyword>
<dbReference type="InterPro" id="IPR001463">
    <property type="entry name" value="Na/Ala_symport"/>
</dbReference>
<dbReference type="Gene3D" id="1.20.1740.10">
    <property type="entry name" value="Amino acid/polyamine transporter I"/>
    <property type="match status" value="1"/>
</dbReference>
<dbReference type="PRINTS" id="PR00175">
    <property type="entry name" value="NAALASMPORT"/>
</dbReference>
<feature type="transmembrane region" description="Helical" evidence="8">
    <location>
        <begin position="44"/>
        <end position="71"/>
    </location>
</feature>
<evidence type="ECO:0000256" key="8">
    <source>
        <dbReference type="RuleBase" id="RU363064"/>
    </source>
</evidence>
<dbReference type="STRING" id="658219.SAMN05216212_1389"/>
<feature type="transmembrane region" description="Helical" evidence="8">
    <location>
        <begin position="136"/>
        <end position="159"/>
    </location>
</feature>
<dbReference type="PANTHER" id="PTHR30330">
    <property type="entry name" value="AGSS FAMILY TRANSPORTER, SODIUM-ALANINE"/>
    <property type="match status" value="1"/>
</dbReference>
<evidence type="ECO:0000313" key="9">
    <source>
        <dbReference type="EMBL" id="SDJ98791.1"/>
    </source>
</evidence>
<feature type="transmembrane region" description="Helical" evidence="8">
    <location>
        <begin position="431"/>
        <end position="451"/>
    </location>
</feature>
<gene>
    <name evidence="9" type="ORF">SAMN05216212_1389</name>
</gene>
<reference evidence="10" key="1">
    <citation type="submission" date="2016-10" db="EMBL/GenBank/DDBJ databases">
        <authorList>
            <person name="Varghese N."/>
            <person name="Submissions S."/>
        </authorList>
    </citation>
    <scope>NUCLEOTIDE SEQUENCE [LARGE SCALE GENOMIC DNA]</scope>
    <source>
        <strain evidence="10">CGMCC 1.10658</strain>
    </source>
</reference>
<feature type="transmembrane region" description="Helical" evidence="8">
    <location>
        <begin position="257"/>
        <end position="281"/>
    </location>
</feature>
<keyword evidence="7 8" id="KW-0472">Membrane</keyword>
<evidence type="ECO:0000313" key="10">
    <source>
        <dbReference type="Proteomes" id="UP000199305"/>
    </source>
</evidence>
<evidence type="ECO:0000256" key="5">
    <source>
        <dbReference type="ARBA" id="ARBA00022692"/>
    </source>
</evidence>